<dbReference type="PANTHER" id="PTHR43798:SF33">
    <property type="entry name" value="HYDROLASE, PUTATIVE (AFU_ORTHOLOGUE AFUA_2G14860)-RELATED"/>
    <property type="match status" value="1"/>
</dbReference>
<evidence type="ECO:0000259" key="1">
    <source>
        <dbReference type="Pfam" id="PF12697"/>
    </source>
</evidence>
<organism evidence="2 3">
    <name type="scientific">Nocardiopsis mwathae</name>
    <dbReference type="NCBI Taxonomy" id="1472723"/>
    <lineage>
        <taxon>Bacteria</taxon>
        <taxon>Bacillati</taxon>
        <taxon>Actinomycetota</taxon>
        <taxon>Actinomycetes</taxon>
        <taxon>Streptosporangiales</taxon>
        <taxon>Nocardiopsidaceae</taxon>
        <taxon>Nocardiopsis</taxon>
    </lineage>
</organism>
<comment type="caution">
    <text evidence="2">The sequence shown here is derived from an EMBL/GenBank/DDBJ whole genome shotgun (WGS) entry which is preliminary data.</text>
</comment>
<dbReference type="SUPFAM" id="SSF53474">
    <property type="entry name" value="alpha/beta-Hydrolases"/>
    <property type="match status" value="1"/>
</dbReference>
<evidence type="ECO:0000313" key="2">
    <source>
        <dbReference type="EMBL" id="MBB6171689.1"/>
    </source>
</evidence>
<reference evidence="2 3" key="1">
    <citation type="submission" date="2020-08" db="EMBL/GenBank/DDBJ databases">
        <title>Sequencing the genomes of 1000 actinobacteria strains.</title>
        <authorList>
            <person name="Klenk H.-P."/>
        </authorList>
    </citation>
    <scope>NUCLEOTIDE SEQUENCE [LARGE SCALE GENOMIC DNA]</scope>
    <source>
        <strain evidence="2 3">DSM 46659</strain>
    </source>
</reference>
<dbReference type="InterPro" id="IPR050266">
    <property type="entry name" value="AB_hydrolase_sf"/>
</dbReference>
<keyword evidence="3" id="KW-1185">Reference proteome</keyword>
<accession>A0A7W9YGJ2</accession>
<dbReference type="PRINTS" id="PR00111">
    <property type="entry name" value="ABHYDROLASE"/>
</dbReference>
<gene>
    <name evidence="2" type="ORF">HNR23_001749</name>
</gene>
<dbReference type="GO" id="GO:0046464">
    <property type="term" value="P:acylglycerol catabolic process"/>
    <property type="evidence" value="ECO:0007669"/>
    <property type="project" value="TreeGrafter"/>
</dbReference>
<dbReference type="RefSeq" id="WP_184074919.1">
    <property type="nucleotide sequence ID" value="NZ_JACHDS010000001.1"/>
</dbReference>
<dbReference type="InterPro" id="IPR029058">
    <property type="entry name" value="AB_hydrolase_fold"/>
</dbReference>
<dbReference type="AlphaFoldDB" id="A0A7W9YGJ2"/>
<name>A0A7W9YGJ2_9ACTN</name>
<protein>
    <submittedName>
        <fullName evidence="2">Pimeloyl-ACP methyl ester carboxylesterase</fullName>
    </submittedName>
</protein>
<dbReference type="PANTHER" id="PTHR43798">
    <property type="entry name" value="MONOACYLGLYCEROL LIPASE"/>
    <property type="match status" value="1"/>
</dbReference>
<dbReference type="GO" id="GO:0016020">
    <property type="term" value="C:membrane"/>
    <property type="evidence" value="ECO:0007669"/>
    <property type="project" value="TreeGrafter"/>
</dbReference>
<dbReference type="InterPro" id="IPR000073">
    <property type="entry name" value="AB_hydrolase_1"/>
</dbReference>
<dbReference type="InterPro" id="IPR000639">
    <property type="entry name" value="Epox_hydrolase-like"/>
</dbReference>
<dbReference type="PRINTS" id="PR00412">
    <property type="entry name" value="EPOXHYDRLASE"/>
</dbReference>
<dbReference type="Proteomes" id="UP000546642">
    <property type="component" value="Unassembled WGS sequence"/>
</dbReference>
<evidence type="ECO:0000313" key="3">
    <source>
        <dbReference type="Proteomes" id="UP000546642"/>
    </source>
</evidence>
<dbReference type="Gene3D" id="3.40.50.1820">
    <property type="entry name" value="alpha/beta hydrolase"/>
    <property type="match status" value="1"/>
</dbReference>
<dbReference type="Pfam" id="PF12697">
    <property type="entry name" value="Abhydrolase_6"/>
    <property type="match status" value="1"/>
</dbReference>
<dbReference type="GO" id="GO:0047372">
    <property type="term" value="F:monoacylglycerol lipase activity"/>
    <property type="evidence" value="ECO:0007669"/>
    <property type="project" value="TreeGrafter"/>
</dbReference>
<dbReference type="EMBL" id="JACHDS010000001">
    <property type="protein sequence ID" value="MBB6171689.1"/>
    <property type="molecule type" value="Genomic_DNA"/>
</dbReference>
<sequence>MDHVLPERFESAHGTVRWARHGQGSPVVLLHGTPFSSYVWRDIAAALGTRHTVYLWDMPGYGASAKYAGQRVSLAAQQSVFTALLRHWDLDRPAVIAHDFGGAVALRSALLDGVGYDRLALLDAVSLCPWGSDFFRLVHRNAEVFAALPAHLHEALVRGYIATASHRGLRGDVLDALAAPWLGEEGQPAFYRQIAQADERHTADVEERYAKLSCPVLVAWGREDTWLSPDHAERLAQCIPHARLRWIDAAGHLVQEDAPAQVTVLLTEFLDAR</sequence>
<feature type="domain" description="AB hydrolase-1" evidence="1">
    <location>
        <begin position="27"/>
        <end position="262"/>
    </location>
</feature>
<proteinExistence type="predicted"/>